<sequence length="553" mass="63012">MRSAFPNLTGRLALAALLLLLPATILPEKKMTPTFQTLLDRSRRFTLPNGLRVVFLQRGDAPVAALYLKIRAGGSDESPEDTGIAHMLEHMLFKGTKIQGTLDYEAEARYLEIIDRWAMKYDRSRRELEAAQADGAAPEKIEELTRRVEKWRNRMDLIQSDVAKFRVPDEDSLLYSLNGERGYNAYTNRDLTSYLVELPSNRIEVWARIESDRFKNPVLREFYTERDVVSEERRMRVENVGSSLLMEKFLEEVYGDHPYGPSLIGPMEKILYFNRPQAARFYQEHYGPDNAVIAVVGRFDEAEVKGLIEKYFGDWQPRKKHGSEKPGSKHDTIPEVKPQLRRVDVDVRHPGSPAMFMAWFKPPFPHTDDLKLEVLARILAGSEETRLYRRLVLKDKIAAAVNIYSGFPGERYTNMFFLSAVPVLPPQAMSDEAAVAQGYDRIETAVFEEIERIAREGVTDEEVSRVKKGIATELVQGFQSNGNLADSLTYYETITGDYRDTFLNYDKLNTITAADVKAVAAQYLKRDIRMMGRLLPPPAQNNEAPASGEKEAR</sequence>
<gene>
    <name evidence="8" type="ORF">F9K24_03250</name>
</gene>
<reference evidence="8 9" key="1">
    <citation type="submission" date="2019-10" db="EMBL/GenBank/DDBJ databases">
        <title>Extracellular Electron Transfer in a Candidatus Methanoperedens spp. Enrichment Culture.</title>
        <authorList>
            <person name="Berger S."/>
            <person name="Rangel Shaw D."/>
            <person name="Berben T."/>
            <person name="In 'T Zandt M."/>
            <person name="Frank J."/>
            <person name="Reimann J."/>
            <person name="Jetten M.S.M."/>
            <person name="Welte C.U."/>
        </authorList>
    </citation>
    <scope>NUCLEOTIDE SEQUENCE [LARGE SCALE GENOMIC DNA]</scope>
    <source>
        <strain evidence="8">SB12</strain>
    </source>
</reference>
<dbReference type="Pfam" id="PF05193">
    <property type="entry name" value="Peptidase_M16_C"/>
    <property type="match status" value="1"/>
</dbReference>
<organism evidence="8 9">
    <name type="scientific">Leptonema illini</name>
    <dbReference type="NCBI Taxonomy" id="183"/>
    <lineage>
        <taxon>Bacteria</taxon>
        <taxon>Pseudomonadati</taxon>
        <taxon>Spirochaetota</taxon>
        <taxon>Spirochaetia</taxon>
        <taxon>Leptospirales</taxon>
        <taxon>Leptospiraceae</taxon>
        <taxon>Leptonema</taxon>
    </lineage>
</organism>
<dbReference type="PANTHER" id="PTHR11851">
    <property type="entry name" value="METALLOPROTEASE"/>
    <property type="match status" value="1"/>
</dbReference>
<evidence type="ECO:0000259" key="7">
    <source>
        <dbReference type="Pfam" id="PF05193"/>
    </source>
</evidence>
<dbReference type="EMBL" id="WBUI01000002">
    <property type="protein sequence ID" value="KAB2934807.1"/>
    <property type="molecule type" value="Genomic_DNA"/>
</dbReference>
<dbReference type="InterPro" id="IPR007863">
    <property type="entry name" value="Peptidase_M16_C"/>
</dbReference>
<feature type="domain" description="Peptidase M16 C-terminal" evidence="7">
    <location>
        <begin position="273"/>
        <end position="468"/>
    </location>
</feature>
<dbReference type="Proteomes" id="UP000460298">
    <property type="component" value="Unassembled WGS sequence"/>
</dbReference>
<protein>
    <submittedName>
        <fullName evidence="8">Insulinase family protein</fullName>
    </submittedName>
</protein>
<comment type="similarity">
    <text evidence="2 3">Belongs to the peptidase M16 family.</text>
</comment>
<feature type="domain" description="Peptidase M16 N-terminal" evidence="6">
    <location>
        <begin position="54"/>
        <end position="104"/>
    </location>
</feature>
<evidence type="ECO:0000313" key="8">
    <source>
        <dbReference type="EMBL" id="KAB2934807.1"/>
    </source>
</evidence>
<feature type="coiled-coil region" evidence="4">
    <location>
        <begin position="114"/>
        <end position="161"/>
    </location>
</feature>
<evidence type="ECO:0000259" key="6">
    <source>
        <dbReference type="Pfam" id="PF00675"/>
    </source>
</evidence>
<evidence type="ECO:0000256" key="3">
    <source>
        <dbReference type="RuleBase" id="RU004447"/>
    </source>
</evidence>
<dbReference type="SUPFAM" id="SSF63411">
    <property type="entry name" value="LuxS/MPP-like metallohydrolase"/>
    <property type="match status" value="2"/>
</dbReference>
<dbReference type="GO" id="GO:0006508">
    <property type="term" value="P:proteolysis"/>
    <property type="evidence" value="ECO:0007669"/>
    <property type="project" value="InterPro"/>
</dbReference>
<evidence type="ECO:0000256" key="4">
    <source>
        <dbReference type="SAM" id="Coils"/>
    </source>
</evidence>
<keyword evidence="4" id="KW-0175">Coiled coil</keyword>
<dbReference type="InterPro" id="IPR011249">
    <property type="entry name" value="Metalloenz_LuxS/M16"/>
</dbReference>
<dbReference type="InterPro" id="IPR050361">
    <property type="entry name" value="MPP/UQCRC_Complex"/>
</dbReference>
<feature type="region of interest" description="Disordered" evidence="5">
    <location>
        <begin position="534"/>
        <end position="553"/>
    </location>
</feature>
<comment type="caution">
    <text evidence="8">The sequence shown here is derived from an EMBL/GenBank/DDBJ whole genome shotgun (WGS) entry which is preliminary data.</text>
</comment>
<evidence type="ECO:0000256" key="5">
    <source>
        <dbReference type="SAM" id="MobiDB-lite"/>
    </source>
</evidence>
<evidence type="ECO:0000256" key="1">
    <source>
        <dbReference type="ARBA" id="ARBA00001947"/>
    </source>
</evidence>
<dbReference type="AlphaFoldDB" id="A0A833H466"/>
<dbReference type="PANTHER" id="PTHR11851:SF49">
    <property type="entry name" value="MITOCHONDRIAL-PROCESSING PEPTIDASE SUBUNIT ALPHA"/>
    <property type="match status" value="1"/>
</dbReference>
<dbReference type="InterPro" id="IPR001431">
    <property type="entry name" value="Pept_M16_Zn_BS"/>
</dbReference>
<name>A0A833H466_9LEPT</name>
<proteinExistence type="inferred from homology"/>
<comment type="cofactor">
    <cofactor evidence="1">
        <name>Zn(2+)</name>
        <dbReference type="ChEBI" id="CHEBI:29105"/>
    </cofactor>
</comment>
<evidence type="ECO:0000256" key="2">
    <source>
        <dbReference type="ARBA" id="ARBA00007261"/>
    </source>
</evidence>
<dbReference type="Pfam" id="PF00675">
    <property type="entry name" value="Peptidase_M16"/>
    <property type="match status" value="1"/>
</dbReference>
<evidence type="ECO:0000313" key="9">
    <source>
        <dbReference type="Proteomes" id="UP000460298"/>
    </source>
</evidence>
<dbReference type="Gene3D" id="3.30.830.10">
    <property type="entry name" value="Metalloenzyme, LuxS/M16 peptidase-like"/>
    <property type="match status" value="2"/>
</dbReference>
<dbReference type="InterPro" id="IPR011765">
    <property type="entry name" value="Pept_M16_N"/>
</dbReference>
<accession>A0A833H466</accession>
<dbReference type="GO" id="GO:0004222">
    <property type="term" value="F:metalloendopeptidase activity"/>
    <property type="evidence" value="ECO:0007669"/>
    <property type="project" value="InterPro"/>
</dbReference>
<dbReference type="PROSITE" id="PS00143">
    <property type="entry name" value="INSULINASE"/>
    <property type="match status" value="1"/>
</dbReference>
<dbReference type="GO" id="GO:0046872">
    <property type="term" value="F:metal ion binding"/>
    <property type="evidence" value="ECO:0007669"/>
    <property type="project" value="InterPro"/>
</dbReference>